<accession>A0A6A5TK51</accession>
<proteinExistence type="predicted"/>
<evidence type="ECO:0000313" key="2">
    <source>
        <dbReference type="Proteomes" id="UP000800035"/>
    </source>
</evidence>
<feature type="non-terminal residue" evidence="1">
    <location>
        <position position="1"/>
    </location>
</feature>
<reference evidence="1" key="1">
    <citation type="journal article" date="2020" name="Stud. Mycol.">
        <title>101 Dothideomycetes genomes: a test case for predicting lifestyles and emergence of pathogens.</title>
        <authorList>
            <person name="Haridas S."/>
            <person name="Albert R."/>
            <person name="Binder M."/>
            <person name="Bloem J."/>
            <person name="Labutti K."/>
            <person name="Salamov A."/>
            <person name="Andreopoulos B."/>
            <person name="Baker S."/>
            <person name="Barry K."/>
            <person name="Bills G."/>
            <person name="Bluhm B."/>
            <person name="Cannon C."/>
            <person name="Castanera R."/>
            <person name="Culley D."/>
            <person name="Daum C."/>
            <person name="Ezra D."/>
            <person name="Gonzalez J."/>
            <person name="Henrissat B."/>
            <person name="Kuo A."/>
            <person name="Liang C."/>
            <person name="Lipzen A."/>
            <person name="Lutzoni F."/>
            <person name="Magnuson J."/>
            <person name="Mondo S."/>
            <person name="Nolan M."/>
            <person name="Ohm R."/>
            <person name="Pangilinan J."/>
            <person name="Park H.-J."/>
            <person name="Ramirez L."/>
            <person name="Alfaro M."/>
            <person name="Sun H."/>
            <person name="Tritt A."/>
            <person name="Yoshinaga Y."/>
            <person name="Zwiers L.-H."/>
            <person name="Turgeon B."/>
            <person name="Goodwin S."/>
            <person name="Spatafora J."/>
            <person name="Crous P."/>
            <person name="Grigoriev I."/>
        </authorList>
    </citation>
    <scope>NUCLEOTIDE SEQUENCE</scope>
    <source>
        <strain evidence="1">CBS 675.92</strain>
    </source>
</reference>
<gene>
    <name evidence="1" type="ORF">CC80DRAFT_420495</name>
</gene>
<evidence type="ECO:0000313" key="1">
    <source>
        <dbReference type="EMBL" id="KAF1953263.1"/>
    </source>
</evidence>
<name>A0A6A5TK51_9PLEO</name>
<protein>
    <submittedName>
        <fullName evidence="1">Uncharacterized protein</fullName>
    </submittedName>
</protein>
<dbReference type="OrthoDB" id="10264507at2759"/>
<organism evidence="1 2">
    <name type="scientific">Byssothecium circinans</name>
    <dbReference type="NCBI Taxonomy" id="147558"/>
    <lineage>
        <taxon>Eukaryota</taxon>
        <taxon>Fungi</taxon>
        <taxon>Dikarya</taxon>
        <taxon>Ascomycota</taxon>
        <taxon>Pezizomycotina</taxon>
        <taxon>Dothideomycetes</taxon>
        <taxon>Pleosporomycetidae</taxon>
        <taxon>Pleosporales</taxon>
        <taxon>Massarineae</taxon>
        <taxon>Massarinaceae</taxon>
        <taxon>Byssothecium</taxon>
    </lineage>
</organism>
<dbReference type="AlphaFoldDB" id="A0A6A5TK51"/>
<dbReference type="Proteomes" id="UP000800035">
    <property type="component" value="Unassembled WGS sequence"/>
</dbReference>
<dbReference type="EMBL" id="ML977005">
    <property type="protein sequence ID" value="KAF1953263.1"/>
    <property type="molecule type" value="Genomic_DNA"/>
</dbReference>
<sequence>INYGLLESKRYFIPVEGKDEAFVEVSKEDLISLTWDRYKNFRYKAYNKFFELNLY</sequence>
<keyword evidence="2" id="KW-1185">Reference proteome</keyword>